<dbReference type="InterPro" id="IPR032675">
    <property type="entry name" value="LRR_dom_sf"/>
</dbReference>
<dbReference type="PANTHER" id="PTHR24113">
    <property type="entry name" value="RAN GTPASE-ACTIVATING PROTEIN 1"/>
    <property type="match status" value="1"/>
</dbReference>
<reference evidence="4" key="1">
    <citation type="submission" date="2021-01" db="EMBL/GenBank/DDBJ databases">
        <authorList>
            <person name="Corre E."/>
            <person name="Pelletier E."/>
            <person name="Niang G."/>
            <person name="Scheremetjew M."/>
            <person name="Finn R."/>
            <person name="Kale V."/>
            <person name="Holt S."/>
            <person name="Cochrane G."/>
            <person name="Meng A."/>
            <person name="Brown T."/>
            <person name="Cohen L."/>
        </authorList>
    </citation>
    <scope>NUCLEOTIDE SEQUENCE</scope>
    <source>
        <strain evidence="4">CCCM811</strain>
    </source>
</reference>
<dbReference type="GO" id="GO:0006913">
    <property type="term" value="P:nucleocytoplasmic transport"/>
    <property type="evidence" value="ECO:0007669"/>
    <property type="project" value="TreeGrafter"/>
</dbReference>
<dbReference type="GO" id="GO:0005096">
    <property type="term" value="F:GTPase activator activity"/>
    <property type="evidence" value="ECO:0007669"/>
    <property type="project" value="UniProtKB-KW"/>
</dbReference>
<dbReference type="GO" id="GO:0048471">
    <property type="term" value="C:perinuclear region of cytoplasm"/>
    <property type="evidence" value="ECO:0007669"/>
    <property type="project" value="TreeGrafter"/>
</dbReference>
<accession>A0A7S4DSX0</accession>
<dbReference type="GO" id="GO:0031267">
    <property type="term" value="F:small GTPase binding"/>
    <property type="evidence" value="ECO:0007669"/>
    <property type="project" value="TreeGrafter"/>
</dbReference>
<dbReference type="GO" id="GO:0005829">
    <property type="term" value="C:cytosol"/>
    <property type="evidence" value="ECO:0007669"/>
    <property type="project" value="TreeGrafter"/>
</dbReference>
<name>A0A7S4DSX0_9EUKA</name>
<dbReference type="EMBL" id="HBIV01026948">
    <property type="protein sequence ID" value="CAE0667692.1"/>
    <property type="molecule type" value="Transcribed_RNA"/>
</dbReference>
<evidence type="ECO:0000313" key="4">
    <source>
        <dbReference type="EMBL" id="CAE0667692.1"/>
    </source>
</evidence>
<dbReference type="SUPFAM" id="SSF52047">
    <property type="entry name" value="RNI-like"/>
    <property type="match status" value="1"/>
</dbReference>
<evidence type="ECO:0000256" key="3">
    <source>
        <dbReference type="ARBA" id="ARBA00022737"/>
    </source>
</evidence>
<protein>
    <submittedName>
        <fullName evidence="4">Uncharacterized protein</fullName>
    </submittedName>
</protein>
<dbReference type="GO" id="GO:0005634">
    <property type="term" value="C:nucleus"/>
    <property type="evidence" value="ECO:0007669"/>
    <property type="project" value="TreeGrafter"/>
</dbReference>
<organism evidence="4">
    <name type="scientific">Lotharella globosa</name>
    <dbReference type="NCBI Taxonomy" id="91324"/>
    <lineage>
        <taxon>Eukaryota</taxon>
        <taxon>Sar</taxon>
        <taxon>Rhizaria</taxon>
        <taxon>Cercozoa</taxon>
        <taxon>Chlorarachniophyceae</taxon>
        <taxon>Lotharella</taxon>
    </lineage>
</organism>
<dbReference type="Gene3D" id="3.80.10.10">
    <property type="entry name" value="Ribonuclease Inhibitor"/>
    <property type="match status" value="1"/>
</dbReference>
<dbReference type="PANTHER" id="PTHR24113:SF12">
    <property type="entry name" value="RAN GTPASE-ACTIVATING PROTEIN 1"/>
    <property type="match status" value="1"/>
</dbReference>
<sequence length="273" mass="30701">MSRPGSQPAKLLDKNMRFSLEMYEKGSSGDNGPKFREIMAGAFDLSSRHSGHQGNFYDSDRRYEREEYANACKTGEVNYIKKCRELSVAPSRRVVSQFPKTIFNVANFGLEDPHVIALSEALTVNDIIEKIDLGDNRIRQQGCLALAVALESNERVQMLNLSNNEIAHGGPATMTPQMMESFKATGRLKNLSGGKHLLPWWLQERILVEELWFPEEEENDEAKEEAGKTEEKPKNVVVPIAMWAMKRLLANTKHLKFLALANNDIGDFGKSTG</sequence>
<proteinExistence type="predicted"/>
<keyword evidence="1" id="KW-0343">GTPase activation</keyword>
<keyword evidence="3" id="KW-0677">Repeat</keyword>
<keyword evidence="2" id="KW-0433">Leucine-rich repeat</keyword>
<dbReference type="AlphaFoldDB" id="A0A7S4DSX0"/>
<evidence type="ECO:0000256" key="2">
    <source>
        <dbReference type="ARBA" id="ARBA00022614"/>
    </source>
</evidence>
<dbReference type="InterPro" id="IPR027038">
    <property type="entry name" value="RanGap"/>
</dbReference>
<gene>
    <name evidence="4" type="ORF">LGLO00237_LOCUS19315</name>
</gene>
<evidence type="ECO:0000256" key="1">
    <source>
        <dbReference type="ARBA" id="ARBA00022468"/>
    </source>
</evidence>